<evidence type="ECO:0000256" key="1">
    <source>
        <dbReference type="ARBA" id="ARBA00003314"/>
    </source>
</evidence>
<dbReference type="GO" id="GO:0000049">
    <property type="term" value="F:tRNA binding"/>
    <property type="evidence" value="ECO:0007669"/>
    <property type="project" value="UniProtKB-UniRule"/>
</dbReference>
<evidence type="ECO:0000256" key="11">
    <source>
        <dbReference type="ARBA" id="ARBA00022884"/>
    </source>
</evidence>
<evidence type="ECO:0000256" key="6">
    <source>
        <dbReference type="ARBA" id="ARBA00022490"/>
    </source>
</evidence>
<dbReference type="GO" id="GO:0005737">
    <property type="term" value="C:cytoplasm"/>
    <property type="evidence" value="ECO:0007669"/>
    <property type="project" value="UniProtKB-SubCell"/>
</dbReference>
<dbReference type="InterPro" id="IPR002547">
    <property type="entry name" value="tRNA-bd_dom"/>
</dbReference>
<keyword evidence="6" id="KW-0963">Cytoplasm</keyword>
<evidence type="ECO:0000259" key="17">
    <source>
        <dbReference type="PROSITE" id="PS50886"/>
    </source>
</evidence>
<comment type="subcellular location">
    <subcellularLocation>
        <location evidence="2">Cytoplasm</location>
    </subcellularLocation>
</comment>
<keyword evidence="12" id="KW-0648">Protein biosynthesis</keyword>
<evidence type="ECO:0000256" key="13">
    <source>
        <dbReference type="ARBA" id="ARBA00023146"/>
    </source>
</evidence>
<evidence type="ECO:0000256" key="10">
    <source>
        <dbReference type="ARBA" id="ARBA00022840"/>
    </source>
</evidence>
<evidence type="ECO:0000256" key="15">
    <source>
        <dbReference type="ARBA" id="ARBA00047364"/>
    </source>
</evidence>
<evidence type="ECO:0000256" key="3">
    <source>
        <dbReference type="ARBA" id="ARBA00011738"/>
    </source>
</evidence>
<evidence type="ECO:0000313" key="19">
    <source>
        <dbReference type="Proteomes" id="UP000449004"/>
    </source>
</evidence>
<name>A0A7V8CDJ1_9GAMM</name>
<protein>
    <recommendedName>
        <fullName evidence="5">Methionine--tRNA ligase</fullName>
        <ecNumber evidence="4">6.1.1.10</ecNumber>
    </recommendedName>
    <alternativeName>
        <fullName evidence="14">Methionyl-tRNA synthetase</fullName>
    </alternativeName>
</protein>
<evidence type="ECO:0000256" key="12">
    <source>
        <dbReference type="ARBA" id="ARBA00022917"/>
    </source>
</evidence>
<keyword evidence="10" id="KW-0067">ATP-binding</keyword>
<comment type="function">
    <text evidence="1">Is required not only for elongation of protein synthesis but also for the initiation of all mRNA translation through initiator tRNA(fMet) aminoacylation.</text>
</comment>
<dbReference type="GO" id="GO:0004825">
    <property type="term" value="F:methionine-tRNA ligase activity"/>
    <property type="evidence" value="ECO:0007669"/>
    <property type="project" value="UniProtKB-EC"/>
</dbReference>
<keyword evidence="8 18" id="KW-0436">Ligase</keyword>
<dbReference type="InterPro" id="IPR012340">
    <property type="entry name" value="NA-bd_OB-fold"/>
</dbReference>
<feature type="domain" description="TRNA-binding" evidence="17">
    <location>
        <begin position="15"/>
        <end position="118"/>
    </location>
</feature>
<comment type="catalytic activity">
    <reaction evidence="15">
        <text>tRNA(Met) + L-methionine + ATP = L-methionyl-tRNA(Met) + AMP + diphosphate</text>
        <dbReference type="Rhea" id="RHEA:13481"/>
        <dbReference type="Rhea" id="RHEA-COMP:9667"/>
        <dbReference type="Rhea" id="RHEA-COMP:9698"/>
        <dbReference type="ChEBI" id="CHEBI:30616"/>
        <dbReference type="ChEBI" id="CHEBI:33019"/>
        <dbReference type="ChEBI" id="CHEBI:57844"/>
        <dbReference type="ChEBI" id="CHEBI:78442"/>
        <dbReference type="ChEBI" id="CHEBI:78530"/>
        <dbReference type="ChEBI" id="CHEBI:456215"/>
        <dbReference type="EC" id="6.1.1.10"/>
    </reaction>
</comment>
<gene>
    <name evidence="18" type="primary">metG</name>
    <name evidence="18" type="ORF">F9K92_17765</name>
</gene>
<dbReference type="PANTHER" id="PTHR11586">
    <property type="entry name" value="TRNA-AMINOACYLATION COFACTOR ARC1 FAMILY MEMBER"/>
    <property type="match status" value="1"/>
</dbReference>
<keyword evidence="9" id="KW-0547">Nucleotide-binding</keyword>
<dbReference type="PROSITE" id="PS50886">
    <property type="entry name" value="TRBD"/>
    <property type="match status" value="1"/>
</dbReference>
<dbReference type="GO" id="GO:0005524">
    <property type="term" value="F:ATP binding"/>
    <property type="evidence" value="ECO:0007669"/>
    <property type="project" value="UniProtKB-KW"/>
</dbReference>
<evidence type="ECO:0000256" key="7">
    <source>
        <dbReference type="ARBA" id="ARBA00022555"/>
    </source>
</evidence>
<dbReference type="SUPFAM" id="SSF50249">
    <property type="entry name" value="Nucleic acid-binding proteins"/>
    <property type="match status" value="1"/>
</dbReference>
<evidence type="ECO:0000256" key="5">
    <source>
        <dbReference type="ARBA" id="ARBA00018753"/>
    </source>
</evidence>
<dbReference type="Pfam" id="PF01588">
    <property type="entry name" value="tRNA_bind"/>
    <property type="match status" value="1"/>
</dbReference>
<reference evidence="18 19" key="1">
    <citation type="submission" date="2019-10" db="EMBL/GenBank/DDBJ databases">
        <title>Halotolerant bacteria associated to Saharan-endemic halophytes Stipa tenacissima L. and Atriplex halimus L mitigate salt stress and promote growth of tomato plants.</title>
        <authorList>
            <person name="Dif G."/>
        </authorList>
    </citation>
    <scope>NUCLEOTIDE SEQUENCE [LARGE SCALE GENOMIC DNA]</scope>
    <source>
        <strain evidence="18 19">IS26</strain>
    </source>
</reference>
<comment type="subunit">
    <text evidence="3">Homodimer.</text>
</comment>
<proteinExistence type="predicted"/>
<dbReference type="GO" id="GO:0006431">
    <property type="term" value="P:methionyl-tRNA aminoacylation"/>
    <property type="evidence" value="ECO:0007669"/>
    <property type="project" value="InterPro"/>
</dbReference>
<dbReference type="PANTHER" id="PTHR11586:SF37">
    <property type="entry name" value="TRNA-BINDING DOMAIN-CONTAINING PROTEIN"/>
    <property type="match status" value="1"/>
</dbReference>
<dbReference type="AlphaFoldDB" id="A0A7V8CDJ1"/>
<dbReference type="EC" id="6.1.1.10" evidence="4"/>
<evidence type="ECO:0000256" key="16">
    <source>
        <dbReference type="PROSITE-ProRule" id="PRU00209"/>
    </source>
</evidence>
<organism evidence="18 19">
    <name type="scientific">Stenotrophomonas rhizophila</name>
    <dbReference type="NCBI Taxonomy" id="216778"/>
    <lineage>
        <taxon>Bacteria</taxon>
        <taxon>Pseudomonadati</taxon>
        <taxon>Pseudomonadota</taxon>
        <taxon>Gammaproteobacteria</taxon>
        <taxon>Lysobacterales</taxon>
        <taxon>Lysobacteraceae</taxon>
        <taxon>Stenotrophomonas</taxon>
    </lineage>
</organism>
<keyword evidence="13" id="KW-0030">Aminoacyl-tRNA synthetase</keyword>
<keyword evidence="11 16" id="KW-0694">RNA-binding</keyword>
<dbReference type="NCBIfam" id="TIGR00399">
    <property type="entry name" value="metG_C_term"/>
    <property type="match status" value="1"/>
</dbReference>
<evidence type="ECO:0000256" key="2">
    <source>
        <dbReference type="ARBA" id="ARBA00004496"/>
    </source>
</evidence>
<dbReference type="EMBL" id="WELC01000034">
    <property type="protein sequence ID" value="KAB7628023.1"/>
    <property type="molecule type" value="Genomic_DNA"/>
</dbReference>
<evidence type="ECO:0000256" key="9">
    <source>
        <dbReference type="ARBA" id="ARBA00022741"/>
    </source>
</evidence>
<comment type="caution">
    <text evidence="18">The sequence shown here is derived from an EMBL/GenBank/DDBJ whole genome shotgun (WGS) entry which is preliminary data.</text>
</comment>
<dbReference type="CDD" id="cd02800">
    <property type="entry name" value="tRNA_bind_EcMetRS_like"/>
    <property type="match status" value="1"/>
</dbReference>
<dbReference type="Gene3D" id="2.40.50.140">
    <property type="entry name" value="Nucleic acid-binding proteins"/>
    <property type="match status" value="1"/>
</dbReference>
<feature type="non-terminal residue" evidence="18">
    <location>
        <position position="1"/>
    </location>
</feature>
<sequence length="118" mass="12486">AADGEAAPAYIGIDDFAKLDLRIGKVLVCEFVEGSDKLLRFELDAGDLGKRQIFSGIRASYGEPEQLVGRSVVFIANLAPRKMRFGLSEGMILSAGFDGGALALLDVDSAALPGMPVR</sequence>
<evidence type="ECO:0000313" key="18">
    <source>
        <dbReference type="EMBL" id="KAB7628023.1"/>
    </source>
</evidence>
<accession>A0A7V8CDJ1</accession>
<dbReference type="RefSeq" id="WP_152154446.1">
    <property type="nucleotide sequence ID" value="NZ_WELC01000034.1"/>
</dbReference>
<evidence type="ECO:0000256" key="14">
    <source>
        <dbReference type="ARBA" id="ARBA00030904"/>
    </source>
</evidence>
<dbReference type="FunFam" id="2.40.50.140:FF:000042">
    <property type="entry name" value="Methionine--tRNA ligase"/>
    <property type="match status" value="1"/>
</dbReference>
<dbReference type="InterPro" id="IPR051270">
    <property type="entry name" value="Tyrosine-tRNA_ligase_regulator"/>
</dbReference>
<dbReference type="InterPro" id="IPR004495">
    <property type="entry name" value="Met-tRNA-synth_bsu_C"/>
</dbReference>
<evidence type="ECO:0000256" key="8">
    <source>
        <dbReference type="ARBA" id="ARBA00022598"/>
    </source>
</evidence>
<evidence type="ECO:0000256" key="4">
    <source>
        <dbReference type="ARBA" id="ARBA00012838"/>
    </source>
</evidence>
<dbReference type="Proteomes" id="UP000449004">
    <property type="component" value="Unassembled WGS sequence"/>
</dbReference>
<keyword evidence="7 16" id="KW-0820">tRNA-binding</keyword>